<dbReference type="InterPro" id="IPR011042">
    <property type="entry name" value="6-blade_b-propeller_TolB-like"/>
</dbReference>
<keyword evidence="2" id="KW-1185">Reference proteome</keyword>
<dbReference type="AlphaFoldDB" id="A0A7V8NTX0"/>
<reference evidence="1" key="1">
    <citation type="submission" date="2020-06" db="EMBL/GenBank/DDBJ databases">
        <title>Legume-microbial interactions unlock mineral nutrients during tropical forest succession.</title>
        <authorList>
            <person name="Epihov D.Z."/>
        </authorList>
    </citation>
    <scope>NUCLEOTIDE SEQUENCE [LARGE SCALE GENOMIC DNA]</scope>
    <source>
        <strain evidence="1">Pan2503</strain>
    </source>
</reference>
<dbReference type="PANTHER" id="PTHR36842">
    <property type="entry name" value="PROTEIN TOLB HOMOLOG"/>
    <property type="match status" value="1"/>
</dbReference>
<dbReference type="SUPFAM" id="SSF82171">
    <property type="entry name" value="DPP6 N-terminal domain-like"/>
    <property type="match status" value="1"/>
</dbReference>
<name>A0A7V8NTX0_9BACT</name>
<accession>A0A7V8NTX0</accession>
<evidence type="ECO:0000313" key="1">
    <source>
        <dbReference type="EMBL" id="MBA0087454.1"/>
    </source>
</evidence>
<gene>
    <name evidence="1" type="ORF">HRJ53_20915</name>
</gene>
<dbReference type="Proteomes" id="UP000567293">
    <property type="component" value="Unassembled WGS sequence"/>
</dbReference>
<dbReference type="PANTHER" id="PTHR36842:SF1">
    <property type="entry name" value="PROTEIN TOLB"/>
    <property type="match status" value="1"/>
</dbReference>
<dbReference type="Gene3D" id="2.120.10.30">
    <property type="entry name" value="TolB, C-terminal domain"/>
    <property type="match status" value="3"/>
</dbReference>
<dbReference type="EMBL" id="JACDQQ010002011">
    <property type="protein sequence ID" value="MBA0087454.1"/>
    <property type="molecule type" value="Genomic_DNA"/>
</dbReference>
<sequence length="439" mass="47789">MPLSGGAPREVLEDVFYADWAPDGRNLAVVRPVDGRFRLEYPIGKVLYETSGWITYARFSPKGDRIAFLDHPTLGENYGSVSIVDLDGHKSTLSSGWKQLKGLAWSPAGDEVWFSANRATRSELVYAVTLAGKERLILEAPGWMRLQEISRDGRVLMLEATPRSRIVCRTPDTAAERDLSWFDWSTAADLSGDGKKLLFYEWGEGVAGNPTVYLRDTGGGDAVRLGEGRALALSPDAKWALAFQPGPLPRLALLPTGPGEEKHLPSSGLTEYYSAAWFPDGNQVLFVAAGSDGQPRSYVQSVNGGQPRAITDETAQAVLVSPNGKMLAAVGPAGGYQLRPVDGGDPRPIRGALAGDQLLQWSADGRFLYVQGLSDSAVIFFRLDLATGRREPWKTIEPADPVGVIGIQPAAVHITPDGRSFVYSYWKVLTELYLVDRLK</sequence>
<dbReference type="SUPFAM" id="SSF63829">
    <property type="entry name" value="Calcium-dependent phosphotriesterase"/>
    <property type="match status" value="1"/>
</dbReference>
<proteinExistence type="predicted"/>
<organism evidence="1 2">
    <name type="scientific">Candidatus Acidiferrum panamense</name>
    <dbReference type="NCBI Taxonomy" id="2741543"/>
    <lineage>
        <taxon>Bacteria</taxon>
        <taxon>Pseudomonadati</taxon>
        <taxon>Acidobacteriota</taxon>
        <taxon>Terriglobia</taxon>
        <taxon>Candidatus Acidiferrales</taxon>
        <taxon>Candidatus Acidiferrum</taxon>
    </lineage>
</organism>
<comment type="caution">
    <text evidence="1">The sequence shown here is derived from an EMBL/GenBank/DDBJ whole genome shotgun (WGS) entry which is preliminary data.</text>
</comment>
<protein>
    <submittedName>
        <fullName evidence="1">Uncharacterized protein</fullName>
    </submittedName>
</protein>
<evidence type="ECO:0000313" key="2">
    <source>
        <dbReference type="Proteomes" id="UP000567293"/>
    </source>
</evidence>